<dbReference type="InterPro" id="IPR036661">
    <property type="entry name" value="Luciferase-like_sf"/>
</dbReference>
<keyword evidence="6" id="KW-1185">Reference proteome</keyword>
<dbReference type="CDD" id="cd01097">
    <property type="entry name" value="Tetrahydromethanopterin_reductase"/>
    <property type="match status" value="1"/>
</dbReference>
<dbReference type="Gene3D" id="3.20.20.30">
    <property type="entry name" value="Luciferase-like domain"/>
    <property type="match status" value="1"/>
</dbReference>
<dbReference type="SUPFAM" id="SSF51679">
    <property type="entry name" value="Bacterial luciferase-like"/>
    <property type="match status" value="1"/>
</dbReference>
<feature type="compositionally biased region" description="Polar residues" evidence="2">
    <location>
        <begin position="321"/>
        <end position="330"/>
    </location>
</feature>
<gene>
    <name evidence="5" type="ORF">TL08_00855</name>
</gene>
<keyword evidence="1" id="KW-0560">Oxidoreductase</keyword>
<feature type="compositionally biased region" description="Basic and acidic residues" evidence="2">
    <location>
        <begin position="307"/>
        <end position="320"/>
    </location>
</feature>
<dbReference type="PANTHER" id="PTHR43244">
    <property type="match status" value="1"/>
</dbReference>
<dbReference type="InterPro" id="IPR012312">
    <property type="entry name" value="Hemerythrin-like"/>
</dbReference>
<dbReference type="GO" id="GO:0004497">
    <property type="term" value="F:monooxygenase activity"/>
    <property type="evidence" value="ECO:0007669"/>
    <property type="project" value="UniProtKB-KW"/>
</dbReference>
<dbReference type="GO" id="GO:0016705">
    <property type="term" value="F:oxidoreductase activity, acting on paired donors, with incorporation or reduction of molecular oxygen"/>
    <property type="evidence" value="ECO:0007669"/>
    <property type="project" value="InterPro"/>
</dbReference>
<reference evidence="6" key="1">
    <citation type="submission" date="2016-03" db="EMBL/GenBank/DDBJ databases">
        <title>Complete genome sequence of the type strain Actinoalloteichus hymeniacidonis DSM 45092.</title>
        <authorList>
            <person name="Schaffert L."/>
            <person name="Albersmeier A."/>
            <person name="Winkler A."/>
            <person name="Kalinowski J."/>
            <person name="Zotchev S."/>
            <person name="Ruckert C."/>
        </authorList>
    </citation>
    <scope>NUCLEOTIDE SEQUENCE [LARGE SCALE GENOMIC DNA]</scope>
    <source>
        <strain evidence="6">HPA177(T) (DSM 45092(T))</strain>
    </source>
</reference>
<accession>A0AAC9HKR1</accession>
<protein>
    <submittedName>
        <fullName evidence="5">Luciferase-like monooxygenase</fullName>
    </submittedName>
</protein>
<keyword evidence="5" id="KW-0503">Monooxygenase</keyword>
<dbReference type="RefSeq" id="WP_069845821.1">
    <property type="nucleotide sequence ID" value="NZ_CP014859.1"/>
</dbReference>
<dbReference type="EMBL" id="CP014859">
    <property type="protein sequence ID" value="AOS61015.1"/>
    <property type="molecule type" value="Genomic_DNA"/>
</dbReference>
<organism evidence="5 6">
    <name type="scientific">Actinoalloteichus hymeniacidonis</name>
    <dbReference type="NCBI Taxonomy" id="340345"/>
    <lineage>
        <taxon>Bacteria</taxon>
        <taxon>Bacillati</taxon>
        <taxon>Actinomycetota</taxon>
        <taxon>Actinomycetes</taxon>
        <taxon>Pseudonocardiales</taxon>
        <taxon>Pseudonocardiaceae</taxon>
        <taxon>Actinoalloteichus</taxon>
    </lineage>
</organism>
<evidence type="ECO:0000259" key="4">
    <source>
        <dbReference type="Pfam" id="PF01814"/>
    </source>
</evidence>
<dbReference type="KEGG" id="ahm:TL08_00855"/>
<proteinExistence type="predicted"/>
<dbReference type="Proteomes" id="UP000095210">
    <property type="component" value="Chromosome"/>
</dbReference>
<dbReference type="CDD" id="cd12108">
    <property type="entry name" value="Hr-like"/>
    <property type="match status" value="1"/>
</dbReference>
<dbReference type="AlphaFoldDB" id="A0AAC9HKR1"/>
<evidence type="ECO:0000313" key="5">
    <source>
        <dbReference type="EMBL" id="AOS61015.1"/>
    </source>
</evidence>
<evidence type="ECO:0000259" key="3">
    <source>
        <dbReference type="Pfam" id="PF00296"/>
    </source>
</evidence>
<evidence type="ECO:0000256" key="2">
    <source>
        <dbReference type="SAM" id="MobiDB-lite"/>
    </source>
</evidence>
<feature type="region of interest" description="Disordered" evidence="2">
    <location>
        <begin position="295"/>
        <end position="377"/>
    </location>
</feature>
<dbReference type="Pfam" id="PF01814">
    <property type="entry name" value="Hemerythrin"/>
    <property type="match status" value="1"/>
</dbReference>
<dbReference type="Gene3D" id="1.20.120.520">
    <property type="entry name" value="nmb1532 protein domain like"/>
    <property type="match status" value="1"/>
</dbReference>
<feature type="domain" description="Hemerythrin-like" evidence="4">
    <location>
        <begin position="386"/>
        <end position="528"/>
    </location>
</feature>
<evidence type="ECO:0000256" key="1">
    <source>
        <dbReference type="ARBA" id="ARBA00023002"/>
    </source>
</evidence>
<sequence>MADYGHELRFGTFLTPTADRADQVIELAQLTEQVGLDLVTVQDHPYNNGFLDTWTLLSVIAAKTNTVHVSPNVANLPLRLPVILARSAASLDILSGGRVELGLGAGGVAKAIASIGGPDLSTGQLVTALEEGIQVIRGIWNPAAGNVRVDGEHHRIASARSGPAPQHDIGIWLGAYRRRMLTITGRSADGWLPSSPFAAPETLTEKNAVIDAAAIEAGRDPSEIIRLYNIMGTFGRDDGTFLHGPAAVWAEQLAELTLTEGMSTYILGSDSPDDIRRFAAEVAPQVRELVAAERALSTADSGDDGDPDRLVDEAPSERPSIETTSRSTRAGSAGVRATEFSVVPTPDTGARYSAERPWDESTRPTGPDRDPDRRYTAHEQATGRHLIDVHDMLRQELAQVRDLVEQVAAGILEAGVARSHINTMTMRQNNWTLGTYCESYCRVVTTHHSMEDVGVFPRLRRADPRLAPVVDRLQEEHQVIHEVLEQLDRALVAFVADPAEKMKDLRAAVDLLTDTLLSHLSYEERELVEPLARLGFQ</sequence>
<dbReference type="Pfam" id="PF00296">
    <property type="entry name" value="Bac_luciferase"/>
    <property type="match status" value="1"/>
</dbReference>
<dbReference type="InterPro" id="IPR050564">
    <property type="entry name" value="F420-G6PD/mer"/>
</dbReference>
<dbReference type="InterPro" id="IPR011251">
    <property type="entry name" value="Luciferase-like_dom"/>
</dbReference>
<evidence type="ECO:0000313" key="6">
    <source>
        <dbReference type="Proteomes" id="UP000095210"/>
    </source>
</evidence>
<dbReference type="PANTHER" id="PTHR43244:SF1">
    <property type="entry name" value="5,10-METHYLENETETRAHYDROMETHANOPTERIN REDUCTASE"/>
    <property type="match status" value="1"/>
</dbReference>
<feature type="compositionally biased region" description="Basic and acidic residues" evidence="2">
    <location>
        <begin position="353"/>
        <end position="377"/>
    </location>
</feature>
<name>A0AAC9HKR1_9PSEU</name>
<feature type="domain" description="Luciferase-like" evidence="3">
    <location>
        <begin position="11"/>
        <end position="228"/>
    </location>
</feature>